<organism evidence="1 2">
    <name type="scientific">Leucogyrophana mollusca</name>
    <dbReference type="NCBI Taxonomy" id="85980"/>
    <lineage>
        <taxon>Eukaryota</taxon>
        <taxon>Fungi</taxon>
        <taxon>Dikarya</taxon>
        <taxon>Basidiomycota</taxon>
        <taxon>Agaricomycotina</taxon>
        <taxon>Agaricomycetes</taxon>
        <taxon>Agaricomycetidae</taxon>
        <taxon>Boletales</taxon>
        <taxon>Boletales incertae sedis</taxon>
        <taxon>Leucogyrophana</taxon>
    </lineage>
</organism>
<comment type="caution">
    <text evidence="1">The sequence shown here is derived from an EMBL/GenBank/DDBJ whole genome shotgun (WGS) entry which is preliminary data.</text>
</comment>
<evidence type="ECO:0000313" key="1">
    <source>
        <dbReference type="EMBL" id="KAH7920788.1"/>
    </source>
</evidence>
<protein>
    <submittedName>
        <fullName evidence="1">Uncharacterized protein</fullName>
    </submittedName>
</protein>
<name>A0ACB8B7D4_9AGAM</name>
<sequence length="131" mass="13536">MRSSAILVGFVFASLASAAVVSDNEAVDYQVDDSHNCHGSGLCSSLNVNDCNAAQRAIVPSNIYSTNGGRNSNGVCNGHCAIFVQGGSGCSYSGTDLNNAYSELRSAGCRKCGSVQFDNGCEITVNYVSSC</sequence>
<proteinExistence type="predicted"/>
<keyword evidence="2" id="KW-1185">Reference proteome</keyword>
<accession>A0ACB8B7D4</accession>
<dbReference type="Proteomes" id="UP000790709">
    <property type="component" value="Unassembled WGS sequence"/>
</dbReference>
<evidence type="ECO:0000313" key="2">
    <source>
        <dbReference type="Proteomes" id="UP000790709"/>
    </source>
</evidence>
<dbReference type="EMBL" id="MU266559">
    <property type="protein sequence ID" value="KAH7920788.1"/>
    <property type="molecule type" value="Genomic_DNA"/>
</dbReference>
<gene>
    <name evidence="1" type="ORF">BV22DRAFT_1020600</name>
</gene>
<reference evidence="1" key="1">
    <citation type="journal article" date="2021" name="New Phytol.">
        <title>Evolutionary innovations through gain and loss of genes in the ectomycorrhizal Boletales.</title>
        <authorList>
            <person name="Wu G."/>
            <person name="Miyauchi S."/>
            <person name="Morin E."/>
            <person name="Kuo A."/>
            <person name="Drula E."/>
            <person name="Varga T."/>
            <person name="Kohler A."/>
            <person name="Feng B."/>
            <person name="Cao Y."/>
            <person name="Lipzen A."/>
            <person name="Daum C."/>
            <person name="Hundley H."/>
            <person name="Pangilinan J."/>
            <person name="Johnson J."/>
            <person name="Barry K."/>
            <person name="LaButti K."/>
            <person name="Ng V."/>
            <person name="Ahrendt S."/>
            <person name="Min B."/>
            <person name="Choi I.G."/>
            <person name="Park H."/>
            <person name="Plett J.M."/>
            <person name="Magnuson J."/>
            <person name="Spatafora J.W."/>
            <person name="Nagy L.G."/>
            <person name="Henrissat B."/>
            <person name="Grigoriev I.V."/>
            <person name="Yang Z.L."/>
            <person name="Xu J."/>
            <person name="Martin F.M."/>
        </authorList>
    </citation>
    <scope>NUCLEOTIDE SEQUENCE</scope>
    <source>
        <strain evidence="1">KUC20120723A-06</strain>
    </source>
</reference>